<evidence type="ECO:0000313" key="3">
    <source>
        <dbReference type="Proteomes" id="UP000294309"/>
    </source>
</evidence>
<dbReference type="KEGG" id="sgq:SGLAD_v1c00580"/>
<keyword evidence="1" id="KW-0472">Membrane</keyword>
<feature type="transmembrane region" description="Helical" evidence="1">
    <location>
        <begin position="89"/>
        <end position="107"/>
    </location>
</feature>
<dbReference type="AlphaFoldDB" id="A0A4V1AQ49"/>
<keyword evidence="1" id="KW-0812">Transmembrane</keyword>
<dbReference type="Proteomes" id="UP000294309">
    <property type="component" value="Chromosome"/>
</dbReference>
<feature type="transmembrane region" description="Helical" evidence="1">
    <location>
        <begin position="61"/>
        <end position="83"/>
    </location>
</feature>
<sequence length="246" mass="28037">MIVCIFSAIFIGILLNIPVSFETEQGLYDFLNLINCAISIIIMLFAIVYGSIYFKKSKKKFLSTFVNLTWIWAIYGNLVSYLFLQAFSFNYLIMFIILIYVAIIFIITNRVTISTYKKIYHWVIIGLILVGLLTILTSIMKNIGDTSINSFSLIMNLILPIFIGMLIIGFKICYLVKRKDWQLITAWVTALLIATISLITFVMVSLLSFAMIFLIVDISKKIKTTSTVKKSYSLSSLQKDTQNVSN</sequence>
<feature type="transmembrane region" description="Helical" evidence="1">
    <location>
        <begin position="151"/>
        <end position="174"/>
    </location>
</feature>
<feature type="transmembrane region" description="Helical" evidence="1">
    <location>
        <begin position="186"/>
        <end position="216"/>
    </location>
</feature>
<evidence type="ECO:0008006" key="4">
    <source>
        <dbReference type="Google" id="ProtNLM"/>
    </source>
</evidence>
<accession>A0A4V1AQ49</accession>
<feature type="transmembrane region" description="Helical" evidence="1">
    <location>
        <begin position="30"/>
        <end position="54"/>
    </location>
</feature>
<name>A0A4V1AQ49_9MOLU</name>
<protein>
    <recommendedName>
        <fullName evidence="4">Transmembrane protein</fullName>
    </recommendedName>
</protein>
<evidence type="ECO:0000313" key="2">
    <source>
        <dbReference type="EMBL" id="QBQ07259.1"/>
    </source>
</evidence>
<dbReference type="EMBL" id="CP038013">
    <property type="protein sequence ID" value="QBQ07259.1"/>
    <property type="molecule type" value="Genomic_DNA"/>
</dbReference>
<feature type="transmembrane region" description="Helical" evidence="1">
    <location>
        <begin position="119"/>
        <end position="139"/>
    </location>
</feature>
<reference evidence="2 3" key="1">
    <citation type="submission" date="2019-03" db="EMBL/GenBank/DDBJ databases">
        <title>Complete genome sequence of Spiroplasma gladiatoris TG-1 (DSM 22552).</title>
        <authorList>
            <person name="Lin Y.-C."/>
            <person name="Chou L."/>
            <person name="Kuo C.-H."/>
        </authorList>
    </citation>
    <scope>NUCLEOTIDE SEQUENCE [LARGE SCALE GENOMIC DNA]</scope>
    <source>
        <strain evidence="2 3">TG-1</strain>
    </source>
</reference>
<keyword evidence="1" id="KW-1133">Transmembrane helix</keyword>
<keyword evidence="3" id="KW-1185">Reference proteome</keyword>
<dbReference type="RefSeq" id="WP_134297060.1">
    <property type="nucleotide sequence ID" value="NZ_CP038013.1"/>
</dbReference>
<proteinExistence type="predicted"/>
<gene>
    <name evidence="2" type="ORF">SGLAD_v1c00580</name>
</gene>
<organism evidence="2 3">
    <name type="scientific">Spiroplasma gladiatoris</name>
    <dbReference type="NCBI Taxonomy" id="2143"/>
    <lineage>
        <taxon>Bacteria</taxon>
        <taxon>Bacillati</taxon>
        <taxon>Mycoplasmatota</taxon>
        <taxon>Mollicutes</taxon>
        <taxon>Entomoplasmatales</taxon>
        <taxon>Spiroplasmataceae</taxon>
        <taxon>Spiroplasma</taxon>
    </lineage>
</organism>
<evidence type="ECO:0000256" key="1">
    <source>
        <dbReference type="SAM" id="Phobius"/>
    </source>
</evidence>